<organism evidence="1 2">
    <name type="scientific">Erwinia tracheiphila</name>
    <dbReference type="NCBI Taxonomy" id="65700"/>
    <lineage>
        <taxon>Bacteria</taxon>
        <taxon>Pseudomonadati</taxon>
        <taxon>Pseudomonadota</taxon>
        <taxon>Gammaproteobacteria</taxon>
        <taxon>Enterobacterales</taxon>
        <taxon>Erwiniaceae</taxon>
        <taxon>Erwinia</taxon>
    </lineage>
</organism>
<dbReference type="Gene3D" id="3.90.550.10">
    <property type="entry name" value="Spore Coat Polysaccharide Biosynthesis Protein SpsA, Chain A"/>
    <property type="match status" value="1"/>
</dbReference>
<name>A0A345CSE1_9GAMM</name>
<accession>A0A345CSE1</accession>
<evidence type="ECO:0000313" key="2">
    <source>
        <dbReference type="Proteomes" id="UP000264980"/>
    </source>
</evidence>
<evidence type="ECO:0000313" key="1">
    <source>
        <dbReference type="EMBL" id="AXF76358.1"/>
    </source>
</evidence>
<dbReference type="EMBL" id="CP013970">
    <property type="protein sequence ID" value="AXF76358.1"/>
    <property type="molecule type" value="Genomic_DNA"/>
</dbReference>
<dbReference type="Proteomes" id="UP000264980">
    <property type="component" value="Chromosome"/>
</dbReference>
<dbReference type="AlphaFoldDB" id="A0A345CSE1"/>
<gene>
    <name evidence="1" type="ORF">AV903_10350</name>
</gene>
<reference evidence="1 2" key="1">
    <citation type="submission" date="2016-01" db="EMBL/GenBank/DDBJ databases">
        <authorList>
            <person name="Oliw E.H."/>
        </authorList>
    </citation>
    <scope>NUCLEOTIDE SEQUENCE [LARGE SCALE GENOMIC DNA]</scope>
    <source>
        <strain evidence="1 2">MDcuke</strain>
    </source>
</reference>
<dbReference type="InterPro" id="IPR029044">
    <property type="entry name" value="Nucleotide-diphossugar_trans"/>
</dbReference>
<proteinExistence type="predicted"/>
<protein>
    <submittedName>
        <fullName evidence="1">Uncharacterized protein</fullName>
    </submittedName>
</protein>
<sequence length="115" mass="13129">MPEQNLNIGGEYYVNLAYKRLLENKQPVVVYPVQHFMQWGTPEDLAGYNVWSNVFHKSIESGKIQPSPQGTIVIPMADLGQRFSREGYTLTKSLSQKASSYNAPRSYLRAKYGRQ</sequence>